<dbReference type="InterPro" id="IPR001173">
    <property type="entry name" value="Glyco_trans_2-like"/>
</dbReference>
<keyword evidence="3" id="KW-0328">Glycosyltransferase</keyword>
<feature type="domain" description="Glycosyltransferase 2-like" evidence="2">
    <location>
        <begin position="10"/>
        <end position="129"/>
    </location>
</feature>
<organism evidence="3">
    <name type="scientific">Pseudomonas syringae CC1417</name>
    <dbReference type="NCBI Taxonomy" id="1357272"/>
    <lineage>
        <taxon>Bacteria</taxon>
        <taxon>Pseudomonadati</taxon>
        <taxon>Pseudomonadota</taxon>
        <taxon>Gammaproteobacteria</taxon>
        <taxon>Pseudomonadales</taxon>
        <taxon>Pseudomonadaceae</taxon>
        <taxon>Pseudomonas</taxon>
        <taxon>Pseudomonas syringae</taxon>
    </lineage>
</organism>
<dbReference type="Gene3D" id="3.90.550.10">
    <property type="entry name" value="Spore Coat Polysaccharide Biosynthesis Protein SpsA, Chain A"/>
    <property type="match status" value="1"/>
</dbReference>
<keyword evidence="3" id="KW-0808">Transferase</keyword>
<dbReference type="EMBL" id="CP159362">
    <property type="protein sequence ID" value="XCN68820.1"/>
    <property type="molecule type" value="Genomic_DNA"/>
</dbReference>
<dbReference type="PANTHER" id="PTHR43685">
    <property type="entry name" value="GLYCOSYLTRANSFERASE"/>
    <property type="match status" value="1"/>
</dbReference>
<name>A0AAU8LJU4_PSESX</name>
<evidence type="ECO:0000313" key="3">
    <source>
        <dbReference type="EMBL" id="XCN68820.1"/>
    </source>
</evidence>
<proteinExistence type="predicted"/>
<dbReference type="GO" id="GO:0016757">
    <property type="term" value="F:glycosyltransferase activity"/>
    <property type="evidence" value="ECO:0007669"/>
    <property type="project" value="UniProtKB-KW"/>
</dbReference>
<evidence type="ECO:0000259" key="2">
    <source>
        <dbReference type="Pfam" id="PF00535"/>
    </source>
</evidence>
<keyword evidence="1" id="KW-0472">Membrane</keyword>
<dbReference type="SUPFAM" id="SSF53448">
    <property type="entry name" value="Nucleotide-diphospho-sugar transferases"/>
    <property type="match status" value="1"/>
</dbReference>
<keyword evidence="1" id="KW-1003">Cell membrane</keyword>
<dbReference type="PANTHER" id="PTHR43685:SF2">
    <property type="entry name" value="GLYCOSYLTRANSFERASE 2-LIKE DOMAIN-CONTAINING PROTEIN"/>
    <property type="match status" value="1"/>
</dbReference>
<protein>
    <submittedName>
        <fullName evidence="3">Glycosyltransferase</fullName>
        <ecNumber evidence="3">2.4.-.-</ecNumber>
    </submittedName>
</protein>
<sequence length="300" mass="33832">MCSDLPRVAVLLAAYNGMSWLEEQLDSIQRQAAVAVSVFISVDASSDGTEAWCAAYTQRHANTTLLAPAGPFGGAAGNFFRLIRDVDCSDVDYVAFADQDDVWYADKLHRAVSTLKSGHLDAYSSNVIAFWPDGRRLLLDKAQPQVRWDYLFEAAGPGCTYVTTRRLANALKVSVRDQWDLVQHVDLHDWYCYAFARTHDFKWFIDPVPGLDYRQHGHNQIGANAGLASFTARLSRIVNNWWPEQVMLIGRLAGNSTMFEPPRTKRLSFLRLIPKAGQCRRRTRDKFLFVIACLAAALRR</sequence>
<dbReference type="Pfam" id="PF00535">
    <property type="entry name" value="Glycos_transf_2"/>
    <property type="match status" value="1"/>
</dbReference>
<dbReference type="InterPro" id="IPR050834">
    <property type="entry name" value="Glycosyltransf_2"/>
</dbReference>
<gene>
    <name evidence="3" type="ORF">N011_05845</name>
</gene>
<dbReference type="InterPro" id="IPR029044">
    <property type="entry name" value="Nucleotide-diphossugar_trans"/>
</dbReference>
<keyword evidence="1" id="KW-0997">Cell inner membrane</keyword>
<evidence type="ECO:0000256" key="1">
    <source>
        <dbReference type="ARBA" id="ARBA00022519"/>
    </source>
</evidence>
<dbReference type="RefSeq" id="WP_024686063.1">
    <property type="nucleotide sequence ID" value="NZ_CP159362.1"/>
</dbReference>
<reference evidence="3" key="2">
    <citation type="submission" date="2024-07" db="EMBL/GenBank/DDBJ databases">
        <title>A complete genome sequence for Pseudomonas syringae CC1417.</title>
        <authorList>
            <person name="Baltrus D.A."/>
        </authorList>
    </citation>
    <scope>NUCLEOTIDE SEQUENCE</scope>
    <source>
        <strain evidence="3">CC1417</strain>
    </source>
</reference>
<dbReference type="EC" id="2.4.-.-" evidence="3"/>
<accession>A0AAU8LJU4</accession>
<dbReference type="AlphaFoldDB" id="A0AAU8LJU4"/>
<reference evidence="3" key="1">
    <citation type="journal article" date="2014" name="Genome Announc.">
        <title>Draft Genome Sequences of a Phylogenetically Diverse Suite of Pseudomonas syringae Strains from Multiple Source Populations.</title>
        <authorList>
            <person name="Baltrus D.A."/>
            <person name="Yourstone S."/>
            <person name="Lind A."/>
            <person name="Guilbaud C."/>
            <person name="Sands D.C."/>
            <person name="Jones C.D."/>
            <person name="Morris C.E."/>
            <person name="Dangl J.L."/>
        </authorList>
    </citation>
    <scope>NUCLEOTIDE SEQUENCE</scope>
    <source>
        <strain evidence="3">CC1417</strain>
    </source>
</reference>